<accession>A0A7X6DP64</accession>
<dbReference type="GO" id="GO:0046872">
    <property type="term" value="F:metal ion binding"/>
    <property type="evidence" value="ECO:0007669"/>
    <property type="project" value="UniProtKB-KW"/>
</dbReference>
<dbReference type="InterPro" id="IPR036909">
    <property type="entry name" value="Cyt_c-like_dom_sf"/>
</dbReference>
<keyword evidence="3 6" id="KW-0479">Metal-binding</keyword>
<evidence type="ECO:0000256" key="5">
    <source>
        <dbReference type="ARBA" id="ARBA00023004"/>
    </source>
</evidence>
<keyword evidence="5 6" id="KW-0408">Iron</keyword>
<dbReference type="InterPro" id="IPR051811">
    <property type="entry name" value="Cytochrome_c550/c551-like"/>
</dbReference>
<keyword evidence="7" id="KW-0732">Signal</keyword>
<evidence type="ECO:0000313" key="9">
    <source>
        <dbReference type="EMBL" id="NKE70827.1"/>
    </source>
</evidence>
<dbReference type="InterPro" id="IPR009056">
    <property type="entry name" value="Cyt_c-like_dom"/>
</dbReference>
<dbReference type="PROSITE" id="PS51007">
    <property type="entry name" value="CYTC"/>
    <property type="match status" value="1"/>
</dbReference>
<evidence type="ECO:0000256" key="1">
    <source>
        <dbReference type="ARBA" id="ARBA00022448"/>
    </source>
</evidence>
<reference evidence="9 10" key="1">
    <citation type="journal article" date="2020" name="Nature">
        <title>Bacterial chemolithoautotrophy via manganese oxidation.</title>
        <authorList>
            <person name="Yu H."/>
            <person name="Leadbetter J.R."/>
        </authorList>
    </citation>
    <scope>NUCLEOTIDE SEQUENCE [LARGE SCALE GENOMIC DNA]</scope>
    <source>
        <strain evidence="9 10">Mn-1</strain>
    </source>
</reference>
<dbReference type="AlphaFoldDB" id="A0A7X6DP64"/>
<feature type="chain" id="PRO_5031028375" evidence="7">
    <location>
        <begin position="25"/>
        <end position="108"/>
    </location>
</feature>
<dbReference type="Gene3D" id="1.10.760.10">
    <property type="entry name" value="Cytochrome c-like domain"/>
    <property type="match status" value="1"/>
</dbReference>
<name>A0A7X6DP64_9BACT</name>
<keyword evidence="4" id="KW-0249">Electron transport</keyword>
<evidence type="ECO:0000313" key="10">
    <source>
        <dbReference type="Proteomes" id="UP000534783"/>
    </source>
</evidence>
<organism evidence="9 10">
    <name type="scientific">Candidatus Manganitrophus noduliformans</name>
    <dbReference type="NCBI Taxonomy" id="2606439"/>
    <lineage>
        <taxon>Bacteria</taxon>
        <taxon>Pseudomonadati</taxon>
        <taxon>Nitrospirota</taxon>
        <taxon>Nitrospiria</taxon>
        <taxon>Candidatus Troglogloeales</taxon>
        <taxon>Candidatus Manganitrophaceae</taxon>
        <taxon>Candidatus Manganitrophus</taxon>
    </lineage>
</organism>
<dbReference type="RefSeq" id="WP_168059060.1">
    <property type="nucleotide sequence ID" value="NZ_VTOW01000001.1"/>
</dbReference>
<dbReference type="PANTHER" id="PTHR37823">
    <property type="entry name" value="CYTOCHROME C-553-LIKE"/>
    <property type="match status" value="1"/>
</dbReference>
<dbReference type="EMBL" id="VTOW01000001">
    <property type="protein sequence ID" value="NKE70827.1"/>
    <property type="molecule type" value="Genomic_DNA"/>
</dbReference>
<sequence length="108" mass="11904">MRKRSLLIFTLLALFLTFAERASAADAAKIKQGEKLFAERQCTACHAIQGKGGPVGPDLTKVGSRRDEAWLKKFLPDPKSVAPETMMPPFRGTKEELDALVAYLLSLK</sequence>
<evidence type="ECO:0000256" key="6">
    <source>
        <dbReference type="PROSITE-ProRule" id="PRU00433"/>
    </source>
</evidence>
<keyword evidence="2 6" id="KW-0349">Heme</keyword>
<keyword evidence="1" id="KW-0813">Transport</keyword>
<dbReference type="GO" id="GO:0020037">
    <property type="term" value="F:heme binding"/>
    <property type="evidence" value="ECO:0007669"/>
    <property type="project" value="InterPro"/>
</dbReference>
<keyword evidence="10" id="KW-1185">Reference proteome</keyword>
<evidence type="ECO:0000259" key="8">
    <source>
        <dbReference type="PROSITE" id="PS51007"/>
    </source>
</evidence>
<evidence type="ECO:0000256" key="2">
    <source>
        <dbReference type="ARBA" id="ARBA00022617"/>
    </source>
</evidence>
<feature type="domain" description="Cytochrome c" evidence="8">
    <location>
        <begin position="28"/>
        <end position="108"/>
    </location>
</feature>
<feature type="signal peptide" evidence="7">
    <location>
        <begin position="1"/>
        <end position="24"/>
    </location>
</feature>
<dbReference type="PANTHER" id="PTHR37823:SF1">
    <property type="entry name" value="CYTOCHROME C-553-LIKE"/>
    <property type="match status" value="1"/>
</dbReference>
<protein>
    <submittedName>
        <fullName evidence="9">C-type cytochrome</fullName>
    </submittedName>
</protein>
<dbReference type="Pfam" id="PF00034">
    <property type="entry name" value="Cytochrom_C"/>
    <property type="match status" value="1"/>
</dbReference>
<evidence type="ECO:0000256" key="3">
    <source>
        <dbReference type="ARBA" id="ARBA00022723"/>
    </source>
</evidence>
<gene>
    <name evidence="9" type="ORF">MNODULE_08760</name>
</gene>
<proteinExistence type="predicted"/>
<evidence type="ECO:0000256" key="4">
    <source>
        <dbReference type="ARBA" id="ARBA00022982"/>
    </source>
</evidence>
<comment type="caution">
    <text evidence="9">The sequence shown here is derived from an EMBL/GenBank/DDBJ whole genome shotgun (WGS) entry which is preliminary data.</text>
</comment>
<dbReference type="Proteomes" id="UP000534783">
    <property type="component" value="Unassembled WGS sequence"/>
</dbReference>
<evidence type="ECO:0000256" key="7">
    <source>
        <dbReference type="SAM" id="SignalP"/>
    </source>
</evidence>
<dbReference type="GO" id="GO:0009055">
    <property type="term" value="F:electron transfer activity"/>
    <property type="evidence" value="ECO:0007669"/>
    <property type="project" value="InterPro"/>
</dbReference>
<dbReference type="SUPFAM" id="SSF46626">
    <property type="entry name" value="Cytochrome c"/>
    <property type="match status" value="1"/>
</dbReference>